<dbReference type="Proteomes" id="UP000438429">
    <property type="component" value="Unassembled WGS sequence"/>
</dbReference>
<sequence length="106" mass="12531">MLRSFLSSLWKRRWSRFRVETPERVRVRTDVLVLIGSRSVTTSLTLRADGDLFLIIFNCCSLSSFLLFLLFLLSKTLKSRRCSELFVNWSSEVFFRFEAKLFASYD</sequence>
<keyword evidence="1" id="KW-1133">Transmembrane helix</keyword>
<feature type="transmembrane region" description="Helical" evidence="1">
    <location>
        <begin position="52"/>
        <end position="73"/>
    </location>
</feature>
<gene>
    <name evidence="2" type="ORF">F2P81_009784</name>
</gene>
<reference evidence="2 3" key="1">
    <citation type="submission" date="2019-06" db="EMBL/GenBank/DDBJ databases">
        <title>Draft genomes of female and male turbot (Scophthalmus maximus).</title>
        <authorList>
            <person name="Xu H."/>
            <person name="Xu X.-W."/>
            <person name="Shao C."/>
            <person name="Chen S."/>
        </authorList>
    </citation>
    <scope>NUCLEOTIDE SEQUENCE [LARGE SCALE GENOMIC DNA]</scope>
    <source>
        <strain evidence="2">Ysfricsl-2016a</strain>
        <tissue evidence="2">Blood</tissue>
    </source>
</reference>
<name>A0A6A4SYJ4_SCOMX</name>
<proteinExistence type="predicted"/>
<evidence type="ECO:0000313" key="3">
    <source>
        <dbReference type="Proteomes" id="UP000438429"/>
    </source>
</evidence>
<dbReference type="EMBL" id="VEVO01000009">
    <property type="protein sequence ID" value="KAF0036910.1"/>
    <property type="molecule type" value="Genomic_DNA"/>
</dbReference>
<accession>A0A6A4SYJ4</accession>
<evidence type="ECO:0000313" key="2">
    <source>
        <dbReference type="EMBL" id="KAF0036910.1"/>
    </source>
</evidence>
<protein>
    <submittedName>
        <fullName evidence="2">Uncharacterized protein</fullName>
    </submittedName>
</protein>
<comment type="caution">
    <text evidence="2">The sequence shown here is derived from an EMBL/GenBank/DDBJ whole genome shotgun (WGS) entry which is preliminary data.</text>
</comment>
<keyword evidence="1" id="KW-0472">Membrane</keyword>
<keyword evidence="1" id="KW-0812">Transmembrane</keyword>
<evidence type="ECO:0000256" key="1">
    <source>
        <dbReference type="SAM" id="Phobius"/>
    </source>
</evidence>
<organism evidence="2 3">
    <name type="scientific">Scophthalmus maximus</name>
    <name type="common">Turbot</name>
    <name type="synonym">Psetta maxima</name>
    <dbReference type="NCBI Taxonomy" id="52904"/>
    <lineage>
        <taxon>Eukaryota</taxon>
        <taxon>Metazoa</taxon>
        <taxon>Chordata</taxon>
        <taxon>Craniata</taxon>
        <taxon>Vertebrata</taxon>
        <taxon>Euteleostomi</taxon>
        <taxon>Actinopterygii</taxon>
        <taxon>Neopterygii</taxon>
        <taxon>Teleostei</taxon>
        <taxon>Neoteleostei</taxon>
        <taxon>Acanthomorphata</taxon>
        <taxon>Carangaria</taxon>
        <taxon>Pleuronectiformes</taxon>
        <taxon>Pleuronectoidei</taxon>
        <taxon>Scophthalmidae</taxon>
        <taxon>Scophthalmus</taxon>
    </lineage>
</organism>
<dbReference type="AlphaFoldDB" id="A0A6A4SYJ4"/>